<dbReference type="AlphaFoldDB" id="A0AAX2DJ93"/>
<dbReference type="Proteomes" id="UP000183772">
    <property type="component" value="Chromosome I"/>
</dbReference>
<reference evidence="5 6" key="1">
    <citation type="submission" date="2016-10" db="EMBL/GenBank/DDBJ databases">
        <authorList>
            <person name="Varghese N."/>
            <person name="Submissions S."/>
        </authorList>
    </citation>
    <scope>NUCLEOTIDE SEQUENCE [LARGE SCALE GENOMIC DNA]</scope>
    <source>
        <strain evidence="5 6">DSM 16733</strain>
    </source>
</reference>
<accession>A0AAX2DJ93</accession>
<dbReference type="Gene3D" id="3.90.70.20">
    <property type="match status" value="1"/>
</dbReference>
<dbReference type="GO" id="GO:0006508">
    <property type="term" value="P:proteolysis"/>
    <property type="evidence" value="ECO:0007669"/>
    <property type="project" value="UniProtKB-KW"/>
</dbReference>
<organism evidence="5 6">
    <name type="scientific">Pseudomonas mediterranea</name>
    <dbReference type="NCBI Taxonomy" id="183795"/>
    <lineage>
        <taxon>Bacteria</taxon>
        <taxon>Pseudomonadati</taxon>
        <taxon>Pseudomonadota</taxon>
        <taxon>Gammaproteobacteria</taxon>
        <taxon>Pseudomonadales</taxon>
        <taxon>Pseudomonadaceae</taxon>
        <taxon>Pseudomonas</taxon>
    </lineage>
</organism>
<evidence type="ECO:0000256" key="3">
    <source>
        <dbReference type="ARBA" id="ARBA00022807"/>
    </source>
</evidence>
<protein>
    <submittedName>
        <fullName evidence="5">Virulence surface antigen</fullName>
    </submittedName>
</protein>
<evidence type="ECO:0000256" key="2">
    <source>
        <dbReference type="ARBA" id="ARBA00022801"/>
    </source>
</evidence>
<evidence type="ECO:0000256" key="1">
    <source>
        <dbReference type="ARBA" id="ARBA00022670"/>
    </source>
</evidence>
<dbReference type="GO" id="GO:0004197">
    <property type="term" value="F:cysteine-type endopeptidase activity"/>
    <property type="evidence" value="ECO:0007669"/>
    <property type="project" value="InterPro"/>
</dbReference>
<keyword evidence="3" id="KW-0788">Thiol protease</keyword>
<dbReference type="GeneID" id="76215416"/>
<keyword evidence="2" id="KW-0378">Hydrolase</keyword>
<name>A0AAX2DJ93_9PSED</name>
<dbReference type="InterPro" id="IPR006473">
    <property type="entry name" value="Peptidase_C58_Yopt"/>
</dbReference>
<keyword evidence="6" id="KW-1185">Reference proteome</keyword>
<evidence type="ECO:0000313" key="5">
    <source>
        <dbReference type="EMBL" id="SDU75578.1"/>
    </source>
</evidence>
<feature type="domain" description="Peptidase C58 YopT-type" evidence="4">
    <location>
        <begin position="105"/>
        <end position="167"/>
    </location>
</feature>
<proteinExistence type="predicted"/>
<dbReference type="Pfam" id="PF03543">
    <property type="entry name" value="Peptidase_C58"/>
    <property type="match status" value="1"/>
</dbReference>
<evidence type="ECO:0000259" key="4">
    <source>
        <dbReference type="Pfam" id="PF03543"/>
    </source>
</evidence>
<dbReference type="RefSeq" id="WP_047702198.1">
    <property type="nucleotide sequence ID" value="NZ_CAKKMJ010000132.1"/>
</dbReference>
<dbReference type="EMBL" id="LT629790">
    <property type="protein sequence ID" value="SDU75578.1"/>
    <property type="molecule type" value="Genomic_DNA"/>
</dbReference>
<evidence type="ECO:0000313" key="6">
    <source>
        <dbReference type="Proteomes" id="UP000183772"/>
    </source>
</evidence>
<sequence length="212" mass="22563">MFTFPRAHQSTRWQGQGALFGGAIPWFGGDGLGVCFGFSTLWVKIGAPFDCFQSLQSRKAAIAETQEALSGAMHMYEVRMALATTAEDIIGSNTVSETAYVDGVASHIVLDILQRAGARHFVVSFYFSGGPEGAGGHAIGVSFDAGQTGRLFDPNYGIGAYQSRTDLCNDLHGLLASYVVPNGHVSASYLLEFAVVDDDDGFGDFMGAADFH</sequence>
<keyword evidence="1" id="KW-0645">Protease</keyword>
<gene>
    <name evidence="5" type="ORF">SAMN05216476_5466</name>
</gene>